<dbReference type="InterPro" id="IPR001810">
    <property type="entry name" value="F-box_dom"/>
</dbReference>
<dbReference type="SUPFAM" id="SSF52047">
    <property type="entry name" value="RNI-like"/>
    <property type="match status" value="1"/>
</dbReference>
<accession>A0A0B7MYD2</accession>
<keyword evidence="3" id="KW-1185">Reference proteome</keyword>
<dbReference type="Proteomes" id="UP000054107">
    <property type="component" value="Unassembled WGS sequence"/>
</dbReference>
<dbReference type="EMBL" id="LN725615">
    <property type="protein sequence ID" value="CEP11016.1"/>
    <property type="molecule type" value="Genomic_DNA"/>
</dbReference>
<dbReference type="InterPro" id="IPR032675">
    <property type="entry name" value="LRR_dom_sf"/>
</dbReference>
<gene>
    <name evidence="2" type="primary">PARPA_04815.1 scaffold 15639</name>
</gene>
<dbReference type="SUPFAM" id="SSF81383">
    <property type="entry name" value="F-box domain"/>
    <property type="match status" value="1"/>
</dbReference>
<feature type="domain" description="F-box" evidence="1">
    <location>
        <begin position="1"/>
        <end position="45"/>
    </location>
</feature>
<proteinExistence type="predicted"/>
<dbReference type="OrthoDB" id="2262799at2759"/>
<reference evidence="2 3" key="1">
    <citation type="submission" date="2014-09" db="EMBL/GenBank/DDBJ databases">
        <authorList>
            <person name="Ellenberger Sabrina"/>
        </authorList>
    </citation>
    <scope>NUCLEOTIDE SEQUENCE [LARGE SCALE GENOMIC DNA]</scope>
    <source>
        <strain evidence="2 3">CBS 412.66</strain>
    </source>
</reference>
<organism evidence="2 3">
    <name type="scientific">Parasitella parasitica</name>
    <dbReference type="NCBI Taxonomy" id="35722"/>
    <lineage>
        <taxon>Eukaryota</taxon>
        <taxon>Fungi</taxon>
        <taxon>Fungi incertae sedis</taxon>
        <taxon>Mucoromycota</taxon>
        <taxon>Mucoromycotina</taxon>
        <taxon>Mucoromycetes</taxon>
        <taxon>Mucorales</taxon>
        <taxon>Mucorineae</taxon>
        <taxon>Mucoraceae</taxon>
        <taxon>Parasitella</taxon>
    </lineage>
</organism>
<dbReference type="SMART" id="SM00256">
    <property type="entry name" value="FBOX"/>
    <property type="match status" value="1"/>
</dbReference>
<evidence type="ECO:0000259" key="1">
    <source>
        <dbReference type="PROSITE" id="PS50181"/>
    </source>
</evidence>
<dbReference type="PROSITE" id="PS50181">
    <property type="entry name" value="FBOX"/>
    <property type="match status" value="1"/>
</dbReference>
<name>A0A0B7MYD2_9FUNG</name>
<dbReference type="Gene3D" id="3.80.10.10">
    <property type="entry name" value="Ribonuclease Inhibitor"/>
    <property type="match status" value="1"/>
</dbReference>
<evidence type="ECO:0000313" key="3">
    <source>
        <dbReference type="Proteomes" id="UP000054107"/>
    </source>
</evidence>
<dbReference type="Gene3D" id="1.20.1280.50">
    <property type="match status" value="1"/>
</dbReference>
<dbReference type="InterPro" id="IPR036047">
    <property type="entry name" value="F-box-like_dom_sf"/>
</dbReference>
<dbReference type="Pfam" id="PF12937">
    <property type="entry name" value="F-box-like"/>
    <property type="match status" value="1"/>
</dbReference>
<dbReference type="AlphaFoldDB" id="A0A0B7MYD2"/>
<protein>
    <recommendedName>
        <fullName evidence="1">F-box domain-containing protein</fullName>
    </recommendedName>
</protein>
<sequence>MPNLPLEILRQVFDHLSRQCRLQCMLVCKTWYPAALSGLDSYIILRNRIDAKRMLRQLLGPYPTLQGNSVRRLSFMTSSEDYVDTKEFIQILSICSHLEVLELMDSDQNQTNVAHLHRARNCLQLQAIKAIRVPYLLSKSHEYASAVYVHGQKLTELDLYIDLECLSDISSSNKMYTFLSKFSALKQLTLHFSCEVALHDILEACPQLERLHLAGNYTTGTLPKHDFMLYSPSSSSNSSVEIKLPKFKLRFLCINATFLTQDLIDYLSKNTKKLYELSILDGEFVSNPRFGFHSMLPIMSIKLQNFTCKNSTIIQGLGWWFPQLARIELEGCFLHSAADDNMNILIDLYRLNLDYLSLDLGVVIRYADRKSSTIHKIDLEVIQSTRGQAFYQHKVREFDGLFHKKESYLYARNFSKGKRIRSVQSAVVTIKVKSLNYIRLHYNTRNKLNHMVNLNA</sequence>
<evidence type="ECO:0000313" key="2">
    <source>
        <dbReference type="EMBL" id="CEP11016.1"/>
    </source>
</evidence>